<evidence type="ECO:0000313" key="2">
    <source>
        <dbReference type="Proteomes" id="UP001162483"/>
    </source>
</evidence>
<accession>A0ABN9E8E4</accession>
<proteinExistence type="predicted"/>
<evidence type="ECO:0000313" key="1">
    <source>
        <dbReference type="EMBL" id="CAI9580888.1"/>
    </source>
</evidence>
<organism evidence="1 2">
    <name type="scientific">Staurois parvus</name>
    <dbReference type="NCBI Taxonomy" id="386267"/>
    <lineage>
        <taxon>Eukaryota</taxon>
        <taxon>Metazoa</taxon>
        <taxon>Chordata</taxon>
        <taxon>Craniata</taxon>
        <taxon>Vertebrata</taxon>
        <taxon>Euteleostomi</taxon>
        <taxon>Amphibia</taxon>
        <taxon>Batrachia</taxon>
        <taxon>Anura</taxon>
        <taxon>Neobatrachia</taxon>
        <taxon>Ranoidea</taxon>
        <taxon>Ranidae</taxon>
        <taxon>Staurois</taxon>
    </lineage>
</organism>
<dbReference type="Proteomes" id="UP001162483">
    <property type="component" value="Unassembled WGS sequence"/>
</dbReference>
<protein>
    <submittedName>
        <fullName evidence="1">Uncharacterized protein</fullName>
    </submittedName>
</protein>
<comment type="caution">
    <text evidence="1">The sequence shown here is derived from an EMBL/GenBank/DDBJ whole genome shotgun (WGS) entry which is preliminary data.</text>
</comment>
<gene>
    <name evidence="1" type="ORF">SPARVUS_LOCUS9371776</name>
</gene>
<reference evidence="1" key="1">
    <citation type="submission" date="2023-05" db="EMBL/GenBank/DDBJ databases">
        <authorList>
            <person name="Stuckert A."/>
        </authorList>
    </citation>
    <scope>NUCLEOTIDE SEQUENCE</scope>
</reference>
<dbReference type="EMBL" id="CATNWA010015222">
    <property type="protein sequence ID" value="CAI9580888.1"/>
    <property type="molecule type" value="Genomic_DNA"/>
</dbReference>
<name>A0ABN9E8E4_9NEOB</name>
<keyword evidence="2" id="KW-1185">Reference proteome</keyword>
<sequence length="55" mass="6214">MHKWAPSCDSLWLHSRVPTVREALHFLNGPVVFSDLSRVPEDYRQGGGQLLLLIA</sequence>